<protein>
    <submittedName>
        <fullName evidence="2">Uncharacterized protein</fullName>
    </submittedName>
</protein>
<evidence type="ECO:0000256" key="1">
    <source>
        <dbReference type="SAM" id="MobiDB-lite"/>
    </source>
</evidence>
<feature type="compositionally biased region" description="Low complexity" evidence="1">
    <location>
        <begin position="185"/>
        <end position="196"/>
    </location>
</feature>
<dbReference type="Proteomes" id="UP000181980">
    <property type="component" value="Unassembled WGS sequence"/>
</dbReference>
<feature type="compositionally biased region" description="Basic residues" evidence="1">
    <location>
        <begin position="309"/>
        <end position="330"/>
    </location>
</feature>
<sequence>MAGAGLKVVALVWPQPPLGTMRSGGTPPPPFDPARPLAGSARLLPPTRQGPCLFSGTGFISAAGRRGPFPVRHAARVWGEPRVSGSAVAGSCVAGLCVVGSAVVAVAEWAVAGPCLDPGVGPRVPPPSARRLSRRSADRPPGRRPAGRTPPAARRRAAGRRTAGRRATSRRLSAAPPLDHRSAAARRAVPAGPPHATGRRPIERRSADLPSAGSVYRTPPTDRVPRATGRRPIERRQTECRAPPTDRASFSGPPERCAAGRPPECRAVYRRPPAVRAPPTDRASFCGPPERRATGGCAPSTGSCPQPQRIRRVVHNPRIGPRTKRSQRQG</sequence>
<evidence type="ECO:0000313" key="3">
    <source>
        <dbReference type="Proteomes" id="UP000181980"/>
    </source>
</evidence>
<reference evidence="3" key="1">
    <citation type="submission" date="2016-10" db="EMBL/GenBank/DDBJ databases">
        <authorList>
            <person name="Varghese N."/>
            <person name="Submissions S."/>
        </authorList>
    </citation>
    <scope>NUCLEOTIDE SEQUENCE [LARGE SCALE GENOMIC DNA]</scope>
    <source>
        <strain evidence="3">DSM 45237</strain>
    </source>
</reference>
<keyword evidence="3" id="KW-1185">Reference proteome</keyword>
<gene>
    <name evidence="2" type="ORF">SAMN04488561_4304</name>
</gene>
<evidence type="ECO:0000313" key="2">
    <source>
        <dbReference type="EMBL" id="SEF12851.1"/>
    </source>
</evidence>
<proteinExistence type="predicted"/>
<name>A0A1H5PII0_9ACTN</name>
<organism evidence="2 3">
    <name type="scientific">Jiangella alba</name>
    <dbReference type="NCBI Taxonomy" id="561176"/>
    <lineage>
        <taxon>Bacteria</taxon>
        <taxon>Bacillati</taxon>
        <taxon>Actinomycetota</taxon>
        <taxon>Actinomycetes</taxon>
        <taxon>Jiangellales</taxon>
        <taxon>Jiangellaceae</taxon>
        <taxon>Jiangella</taxon>
    </lineage>
</organism>
<accession>A0A1H5PII0</accession>
<dbReference type="AlphaFoldDB" id="A0A1H5PII0"/>
<feature type="compositionally biased region" description="Basic residues" evidence="1">
    <location>
        <begin position="153"/>
        <end position="169"/>
    </location>
</feature>
<feature type="compositionally biased region" description="Low complexity" evidence="1">
    <location>
        <begin position="270"/>
        <end position="283"/>
    </location>
</feature>
<dbReference type="STRING" id="561176.SAMN04488561_4304"/>
<feature type="region of interest" description="Disordered" evidence="1">
    <location>
        <begin position="115"/>
        <end position="330"/>
    </location>
</feature>
<dbReference type="EMBL" id="FNUC01000004">
    <property type="protein sequence ID" value="SEF12851.1"/>
    <property type="molecule type" value="Genomic_DNA"/>
</dbReference>